<feature type="region of interest" description="Disordered" evidence="1">
    <location>
        <begin position="70"/>
        <end position="146"/>
    </location>
</feature>
<dbReference type="Pfam" id="PF19808">
    <property type="entry name" value="DUF6291"/>
    <property type="match status" value="1"/>
</dbReference>
<feature type="compositionally biased region" description="Acidic residues" evidence="1">
    <location>
        <begin position="112"/>
        <end position="126"/>
    </location>
</feature>
<evidence type="ECO:0000259" key="2">
    <source>
        <dbReference type="Pfam" id="PF19808"/>
    </source>
</evidence>
<sequence>MERNSFIFYKGWREAIKDLPDDVRLEIYESIIEYATTGNLRGLKPMANIAFNFIKIDIDRDTEKYMSIVERNKSNGSKGGRPKSENPKEPKEPTKPTGLFGNPKEPTKPDNDNEYDNEYDNDYVDDNDSHLKKKETSPKGESKKDELSLFPEEKIDWGGLMDYFNSTFKGKLPAIKSIDAKRKKAIKARVAQYGKQAVFDVFQLVLDSPFLLGQNDKNWRCTFDWIFLPTKFTNILEGNYNGKRTDTAATRRESVSSLTDLAEELLQSSMPEEG</sequence>
<organism evidence="3 4">
    <name type="scientific">Bacteroides ovatus</name>
    <dbReference type="NCBI Taxonomy" id="28116"/>
    <lineage>
        <taxon>Bacteria</taxon>
        <taxon>Pseudomonadati</taxon>
        <taxon>Bacteroidota</taxon>
        <taxon>Bacteroidia</taxon>
        <taxon>Bacteroidales</taxon>
        <taxon>Bacteroidaceae</taxon>
        <taxon>Bacteroides</taxon>
    </lineage>
</organism>
<comment type="caution">
    <text evidence="3">The sequence shown here is derived from an EMBL/GenBank/DDBJ whole genome shotgun (WGS) entry which is preliminary data.</text>
</comment>
<proteinExistence type="predicted"/>
<dbReference type="RefSeq" id="WP_118418677.1">
    <property type="nucleotide sequence ID" value="NZ_JAQDLI010000013.1"/>
</dbReference>
<feature type="compositionally biased region" description="Basic and acidic residues" evidence="1">
    <location>
        <begin position="82"/>
        <end position="94"/>
    </location>
</feature>
<evidence type="ECO:0000256" key="1">
    <source>
        <dbReference type="SAM" id="MobiDB-lite"/>
    </source>
</evidence>
<reference evidence="3 4" key="1">
    <citation type="submission" date="2018-08" db="EMBL/GenBank/DDBJ databases">
        <title>A genome reference for cultivated species of the human gut microbiota.</title>
        <authorList>
            <person name="Zou Y."/>
            <person name="Xue W."/>
            <person name="Luo G."/>
        </authorList>
    </citation>
    <scope>NUCLEOTIDE SEQUENCE [LARGE SCALE GENOMIC DNA]</scope>
    <source>
        <strain evidence="3 4">AF20-9LB</strain>
    </source>
</reference>
<feature type="domain" description="DUF6291" evidence="2">
    <location>
        <begin position="5"/>
        <end position="83"/>
    </location>
</feature>
<evidence type="ECO:0000313" key="3">
    <source>
        <dbReference type="EMBL" id="RGS84047.1"/>
    </source>
</evidence>
<accession>A0A395VXU9</accession>
<dbReference type="AlphaFoldDB" id="A0A395VXU9"/>
<name>A0A395VXU9_BACOV</name>
<dbReference type="InterPro" id="IPR046258">
    <property type="entry name" value="DUF6291"/>
</dbReference>
<dbReference type="Proteomes" id="UP000266492">
    <property type="component" value="Unassembled WGS sequence"/>
</dbReference>
<gene>
    <name evidence="3" type="ORF">DWX70_10455</name>
</gene>
<feature type="compositionally biased region" description="Basic and acidic residues" evidence="1">
    <location>
        <begin position="127"/>
        <end position="146"/>
    </location>
</feature>
<dbReference type="EMBL" id="QRVZ01000007">
    <property type="protein sequence ID" value="RGS84047.1"/>
    <property type="molecule type" value="Genomic_DNA"/>
</dbReference>
<protein>
    <recommendedName>
        <fullName evidence="2">DUF6291 domain-containing protein</fullName>
    </recommendedName>
</protein>
<evidence type="ECO:0000313" key="4">
    <source>
        <dbReference type="Proteomes" id="UP000266492"/>
    </source>
</evidence>